<evidence type="ECO:0000259" key="1">
    <source>
        <dbReference type="Pfam" id="PF00787"/>
    </source>
</evidence>
<comment type="caution">
    <text evidence="2">The sequence shown here is derived from an EMBL/GenBank/DDBJ whole genome shotgun (WGS) entry which is preliminary data.</text>
</comment>
<dbReference type="InterPro" id="IPR001683">
    <property type="entry name" value="PX_dom"/>
</dbReference>
<gene>
    <name evidence="2" type="ORF">TrCOL_g9551</name>
</gene>
<dbReference type="CDD" id="cd06093">
    <property type="entry name" value="PX_domain"/>
    <property type="match status" value="1"/>
</dbReference>
<dbReference type="GO" id="GO:0035091">
    <property type="term" value="F:phosphatidylinositol binding"/>
    <property type="evidence" value="ECO:0007669"/>
    <property type="project" value="InterPro"/>
</dbReference>
<evidence type="ECO:0000313" key="3">
    <source>
        <dbReference type="Proteomes" id="UP001165065"/>
    </source>
</evidence>
<dbReference type="OrthoDB" id="204421at2759"/>
<dbReference type="EMBL" id="BRYA01000065">
    <property type="protein sequence ID" value="GMI36449.1"/>
    <property type="molecule type" value="Genomic_DNA"/>
</dbReference>
<dbReference type="Pfam" id="PF00787">
    <property type="entry name" value="PX"/>
    <property type="match status" value="1"/>
</dbReference>
<accession>A0A9W7G8G6</accession>
<organism evidence="2 3">
    <name type="scientific">Triparma columacea</name>
    <dbReference type="NCBI Taxonomy" id="722753"/>
    <lineage>
        <taxon>Eukaryota</taxon>
        <taxon>Sar</taxon>
        <taxon>Stramenopiles</taxon>
        <taxon>Ochrophyta</taxon>
        <taxon>Bolidophyceae</taxon>
        <taxon>Parmales</taxon>
        <taxon>Triparmaceae</taxon>
        <taxon>Triparma</taxon>
    </lineage>
</organism>
<dbReference type="Proteomes" id="UP001165065">
    <property type="component" value="Unassembled WGS sequence"/>
</dbReference>
<protein>
    <recommendedName>
        <fullName evidence="1">PX domain-containing protein</fullName>
    </recommendedName>
</protein>
<dbReference type="Gene3D" id="3.30.1520.10">
    <property type="entry name" value="Phox-like domain"/>
    <property type="match status" value="1"/>
</dbReference>
<name>A0A9W7G8G6_9STRA</name>
<dbReference type="InterPro" id="IPR036871">
    <property type="entry name" value="PX_dom_sf"/>
</dbReference>
<dbReference type="SUPFAM" id="SSF64268">
    <property type="entry name" value="PX domain"/>
    <property type="match status" value="1"/>
</dbReference>
<feature type="domain" description="PX" evidence="1">
    <location>
        <begin position="41"/>
        <end position="113"/>
    </location>
</feature>
<sequence length="197" mass="22295">MSSEHAKQLRLDLRVLEGKISLAEEEVDKHPEYLLKVTDTKTLQSYEVVNRFSAFRLLKKTLDKESKGLILTKFPETFSKSKLGLKLSKKQVDARCEGLNAWIAECISKLDEMNEKELELMSDFMDLKHLSVKGTTARRATKLIESAWIQKKKAKEEAAKKQRKGSGLFGRKPSDVKIEVLPGEDVPRTRGCGCVIS</sequence>
<evidence type="ECO:0000313" key="2">
    <source>
        <dbReference type="EMBL" id="GMI36449.1"/>
    </source>
</evidence>
<keyword evidence="3" id="KW-1185">Reference proteome</keyword>
<dbReference type="AlphaFoldDB" id="A0A9W7G8G6"/>
<reference evidence="3" key="1">
    <citation type="journal article" date="2023" name="Commun. Biol.">
        <title>Genome analysis of Parmales, the sister group of diatoms, reveals the evolutionary specialization of diatoms from phago-mixotrophs to photoautotrophs.</title>
        <authorList>
            <person name="Ban H."/>
            <person name="Sato S."/>
            <person name="Yoshikawa S."/>
            <person name="Yamada K."/>
            <person name="Nakamura Y."/>
            <person name="Ichinomiya M."/>
            <person name="Sato N."/>
            <person name="Blanc-Mathieu R."/>
            <person name="Endo H."/>
            <person name="Kuwata A."/>
            <person name="Ogata H."/>
        </authorList>
    </citation>
    <scope>NUCLEOTIDE SEQUENCE [LARGE SCALE GENOMIC DNA]</scope>
</reference>
<proteinExistence type="predicted"/>